<dbReference type="PROSITE" id="PS50262">
    <property type="entry name" value="G_PROTEIN_RECEP_F1_2"/>
    <property type="match status" value="1"/>
</dbReference>
<feature type="disulfide bond" evidence="8">
    <location>
        <begin position="195"/>
        <end position="207"/>
    </location>
</feature>
<dbReference type="InterPro" id="IPR050685">
    <property type="entry name" value="LDLR"/>
</dbReference>
<protein>
    <submittedName>
        <fullName evidence="12">Uncharacterized protein</fullName>
    </submittedName>
</protein>
<dbReference type="OrthoDB" id="9991628at2759"/>
<organism evidence="12 15">
    <name type="scientific">Adineta steineri</name>
    <dbReference type="NCBI Taxonomy" id="433720"/>
    <lineage>
        <taxon>Eukaryota</taxon>
        <taxon>Metazoa</taxon>
        <taxon>Spiralia</taxon>
        <taxon>Gnathifera</taxon>
        <taxon>Rotifera</taxon>
        <taxon>Eurotatoria</taxon>
        <taxon>Bdelloidea</taxon>
        <taxon>Adinetida</taxon>
        <taxon>Adinetidae</taxon>
        <taxon>Adineta</taxon>
    </lineage>
</organism>
<dbReference type="GO" id="GO:0005886">
    <property type="term" value="C:plasma membrane"/>
    <property type="evidence" value="ECO:0007669"/>
    <property type="project" value="TreeGrafter"/>
</dbReference>
<dbReference type="CDD" id="cd00112">
    <property type="entry name" value="LDLa"/>
    <property type="match status" value="2"/>
</dbReference>
<dbReference type="InterPro" id="IPR017452">
    <property type="entry name" value="GPCR_Rhodpsn_7TM"/>
</dbReference>
<dbReference type="CDD" id="cd00054">
    <property type="entry name" value="EGF_CA"/>
    <property type="match status" value="1"/>
</dbReference>
<dbReference type="Proteomes" id="UP000663877">
    <property type="component" value="Unassembled WGS sequence"/>
</dbReference>
<evidence type="ECO:0000256" key="4">
    <source>
        <dbReference type="ARBA" id="ARBA00022989"/>
    </source>
</evidence>
<dbReference type="PRINTS" id="PR00261">
    <property type="entry name" value="LDLRECEPTOR"/>
</dbReference>
<evidence type="ECO:0000313" key="12">
    <source>
        <dbReference type="EMBL" id="CAF1129510.1"/>
    </source>
</evidence>
<evidence type="ECO:0000259" key="11">
    <source>
        <dbReference type="PROSITE" id="PS50262"/>
    </source>
</evidence>
<feature type="transmembrane region" description="Helical" evidence="9">
    <location>
        <begin position="1425"/>
        <end position="1451"/>
    </location>
</feature>
<dbReference type="Gene3D" id="2.10.25.10">
    <property type="entry name" value="Laminin"/>
    <property type="match status" value="1"/>
</dbReference>
<comment type="caution">
    <text evidence="12">The sequence shown here is derived from an EMBL/GenBank/DDBJ whole genome shotgun (WGS) entry which is preliminary data.</text>
</comment>
<evidence type="ECO:0000313" key="14">
    <source>
        <dbReference type="Proteomes" id="UP000663832"/>
    </source>
</evidence>
<evidence type="ECO:0000256" key="9">
    <source>
        <dbReference type="SAM" id="Phobius"/>
    </source>
</evidence>
<dbReference type="PANTHER" id="PTHR24270">
    <property type="entry name" value="LOW-DENSITY LIPOPROTEIN RECEPTOR-RELATED"/>
    <property type="match status" value="1"/>
</dbReference>
<keyword evidence="7" id="KW-0245">EGF-like domain</keyword>
<feature type="transmembrane region" description="Helical" evidence="9">
    <location>
        <begin position="1509"/>
        <end position="1530"/>
    </location>
</feature>
<gene>
    <name evidence="12" type="ORF">BJG266_LOCUS22919</name>
    <name evidence="13" type="ORF">QVE165_LOCUS46856</name>
</gene>
<feature type="domain" description="EGF-like" evidence="10">
    <location>
        <begin position="983"/>
        <end position="1026"/>
    </location>
</feature>
<evidence type="ECO:0000313" key="15">
    <source>
        <dbReference type="Proteomes" id="UP000663877"/>
    </source>
</evidence>
<dbReference type="GO" id="GO:0016192">
    <property type="term" value="P:vesicle-mediated transport"/>
    <property type="evidence" value="ECO:0007669"/>
    <property type="project" value="UniProtKB-ARBA"/>
</dbReference>
<feature type="transmembrane region" description="Helical" evidence="9">
    <location>
        <begin position="1251"/>
        <end position="1278"/>
    </location>
</feature>
<keyword evidence="2 9" id="KW-0812">Transmembrane</keyword>
<keyword evidence="4 9" id="KW-1133">Transmembrane helix</keyword>
<feature type="disulfide bond" evidence="7">
    <location>
        <begin position="940"/>
        <end position="949"/>
    </location>
</feature>
<feature type="transmembrane region" description="Helical" evidence="9">
    <location>
        <begin position="1039"/>
        <end position="1058"/>
    </location>
</feature>
<dbReference type="Gene3D" id="4.10.400.10">
    <property type="entry name" value="Low-density Lipoprotein Receptor"/>
    <property type="match status" value="1"/>
</dbReference>
<dbReference type="InterPro" id="IPR036055">
    <property type="entry name" value="LDL_receptor-like_sf"/>
</dbReference>
<feature type="disulfide bond" evidence="8">
    <location>
        <begin position="172"/>
        <end position="187"/>
    </location>
</feature>
<dbReference type="SUPFAM" id="SSF57196">
    <property type="entry name" value="EGF/Laminin"/>
    <property type="match status" value="1"/>
</dbReference>
<name>A0A814R5Y5_9BILA</name>
<evidence type="ECO:0000259" key="10">
    <source>
        <dbReference type="PROSITE" id="PS50026"/>
    </source>
</evidence>
<feature type="disulfide bond" evidence="7">
    <location>
        <begin position="1016"/>
        <end position="1025"/>
    </location>
</feature>
<proteinExistence type="predicted"/>
<feature type="transmembrane region" description="Helical" evidence="9">
    <location>
        <begin position="1290"/>
        <end position="1311"/>
    </location>
</feature>
<dbReference type="EMBL" id="CAJNOM010000713">
    <property type="protein sequence ID" value="CAF1548212.1"/>
    <property type="molecule type" value="Genomic_DNA"/>
</dbReference>
<feature type="disulfide bond" evidence="7">
    <location>
        <begin position="916"/>
        <end position="926"/>
    </location>
</feature>
<dbReference type="InterPro" id="IPR000742">
    <property type="entry name" value="EGF"/>
</dbReference>
<dbReference type="Proteomes" id="UP000663832">
    <property type="component" value="Unassembled WGS sequence"/>
</dbReference>
<dbReference type="PANTHER" id="PTHR24270:SF61">
    <property type="entry name" value="EGF-LIKE DOMAIN-CONTAINING PROTEIN"/>
    <property type="match status" value="1"/>
</dbReference>
<keyword evidence="3" id="KW-0677">Repeat</keyword>
<comment type="subcellular location">
    <subcellularLocation>
        <location evidence="1">Membrane</location>
        <topology evidence="1">Single-pass membrane protein</topology>
    </subcellularLocation>
</comment>
<feature type="transmembrane region" description="Helical" evidence="9">
    <location>
        <begin position="1374"/>
        <end position="1392"/>
    </location>
</feature>
<reference evidence="12" key="1">
    <citation type="submission" date="2021-02" db="EMBL/GenBank/DDBJ databases">
        <authorList>
            <person name="Nowell W R."/>
        </authorList>
    </citation>
    <scope>NUCLEOTIDE SEQUENCE</scope>
</reference>
<dbReference type="Pfam" id="PF00057">
    <property type="entry name" value="Ldl_recept_a"/>
    <property type="match status" value="1"/>
</dbReference>
<keyword evidence="6 7" id="KW-1015">Disulfide bond</keyword>
<evidence type="ECO:0000256" key="2">
    <source>
        <dbReference type="ARBA" id="ARBA00022692"/>
    </source>
</evidence>
<comment type="caution">
    <text evidence="7">Lacks conserved residue(s) required for the propagation of feature annotation.</text>
</comment>
<evidence type="ECO:0000256" key="6">
    <source>
        <dbReference type="ARBA" id="ARBA00023157"/>
    </source>
</evidence>
<dbReference type="EMBL" id="CAJNOI010000147">
    <property type="protein sequence ID" value="CAF1129510.1"/>
    <property type="molecule type" value="Genomic_DNA"/>
</dbReference>
<dbReference type="Gene3D" id="1.20.1070.10">
    <property type="entry name" value="Rhodopsin 7-helix transmembrane proteins"/>
    <property type="match status" value="1"/>
</dbReference>
<accession>A0A814R5Y5</accession>
<dbReference type="SUPFAM" id="SSF57424">
    <property type="entry name" value="LDL receptor-like module"/>
    <property type="match status" value="1"/>
</dbReference>
<evidence type="ECO:0000256" key="5">
    <source>
        <dbReference type="ARBA" id="ARBA00023136"/>
    </source>
</evidence>
<dbReference type="SUPFAM" id="SSF81321">
    <property type="entry name" value="Family A G protein-coupled receptor-like"/>
    <property type="match status" value="1"/>
</dbReference>
<feature type="domain" description="G-protein coupled receptors family 1 profile" evidence="11">
    <location>
        <begin position="1270"/>
        <end position="1528"/>
    </location>
</feature>
<dbReference type="SMART" id="SM00192">
    <property type="entry name" value="LDLa"/>
    <property type="match status" value="5"/>
</dbReference>
<evidence type="ECO:0000256" key="8">
    <source>
        <dbReference type="PROSITE-ProRule" id="PRU00124"/>
    </source>
</evidence>
<keyword evidence="14" id="KW-1185">Reference proteome</keyword>
<dbReference type="PROSITE" id="PS50068">
    <property type="entry name" value="LDLRA_2"/>
    <property type="match status" value="2"/>
</dbReference>
<keyword evidence="5 9" id="KW-0472">Membrane</keyword>
<sequence length="1558" mass="183437">MNNVHYIMYHSNHVFSSYDCLYAVWDMDKNLSFISAPYIPNYYLIPYCRRADNEELTYSIDETISTKISFTELRQKNITDEDLLNWFLPIDIIEEYEMGNESFLYNCSLPWFGTKCQYKFPYDPLLTFNDIVNQTFSQRLSSSSIKTGSCYRFIENCNDDSWPMCLDWREICDKKPDCPNGEDEKHCEELELNQCNSNEYRCHNGQCIPLEFIFENPTSVDCLDGSDEKDIYTHPPAGEPLSYNYNCMNLPIFRCEERTARYPQQFVCGDGEYINAPYMPQTQPFCANKRDTELTRELFTSLKHIEDEKCREAFYYLLHYNRTLNFSITLNRILRSDDLSMRDCESLEEKCSSEWLVLPKRSNMFGFFQLIYFTNRSVEEFKQNIKPDLICFNIKNCPILKDQIIVTEIINGLTCFSASNLTKDEQISTFDHLISTFYDISQQCLTKGIEDSCNNSFQFHCQESRKCLSYHRVQDGHKDCYFNEDEDEELSACLFNDSTRFQCEIPNGICLSPVAIGNGYRECFRPEDEDIDSKQDFNKTALYSTYCLGLRAQPSYGAIDRDRSHCELWPCNNPYVNCDKIWDCPNGIDELNCPDTNCSLNQHQCYDKDLKLTYCLSIKQFVDQIHDECYWYGDRPIYFNNGSIIDKNKYYLWNETKCLYANNMCNNIISQSSMIVDDDVCLYDEQIPQLQILSSQNIILFNTNKTLCILELDRYRDKTKRFLTSFRFGNYPPLISSSLSTVRHIRLKEKEMDKEIYYPMNISETWYCNRGILILFGISERKTCLCPPSYYGSQCQWQSQRISLTIQFISPRTTFISSIFQVIIMLINEQNEIVGNHEEIVFVPNRDCRIKYHVYLLYPEQPKLSSINYSIRIDLYNKETLNHWTSWFLSIPFQFLPVNRISTQLFIPKERLTKSCPLSCGLHGQCIQYTNNELKYFCQCHRDYTGPFCNISYKCLCSNNSFCLSSNICICPIDRFGSKCYIKRSICSLKINPCQNGGLCIPRDDRINLQGYLCYCNEQYFGLNCEYVSSRINLKLDETIVRTSSFVFIHFITIFQYAKYERTTLLKKIPFDENIITFYISKEFHLILIQLINESYYLAIVREEFIPSENINGKISLEQHCPYVKQYFNSTFLEYETKYHPKYYSYVCRERRDLMCFYDETLMCICDIDRFANCFEFNHTIDGNCYGHNDCQNDGQCFQNNQTCPTMSICVCKDCYYGGKCQMSTEGNLLSLDQIIGYFIKPTNSFSNQRLIIKITLSITLVIFLFGLIDFILSILTFHMKNSLQVGCGYYLLISSILSLFMIIILVMKFFHLIFSQMGIIENEFQLLFACKSLDMILKSLLASNEWMVACVAIERTINTMNGTKFNKIKSKKLAKWIISFVISLTFISHFHDPYYRELIKDIDGDDRRIWCFVRYPSFVYNYNYFITLFHFLVPILINIISAIIITILVTRSRSNLQRNKSYKQHLKEQLNRHKHLLISPLTLVLLGTPRLIFSFIRGCMRTTRNPWFYMIGYYVSFIPPILTFLTFVIPSDNYRKEFRSSIQKQFIRIRSIFFSGH</sequence>
<feature type="domain" description="EGF-like" evidence="10">
    <location>
        <begin position="912"/>
        <end position="950"/>
    </location>
</feature>
<evidence type="ECO:0000256" key="3">
    <source>
        <dbReference type="ARBA" id="ARBA00022737"/>
    </source>
</evidence>
<evidence type="ECO:0000256" key="1">
    <source>
        <dbReference type="ARBA" id="ARBA00004167"/>
    </source>
</evidence>
<evidence type="ECO:0000256" key="7">
    <source>
        <dbReference type="PROSITE-ProRule" id="PRU00076"/>
    </source>
</evidence>
<evidence type="ECO:0000313" key="13">
    <source>
        <dbReference type="EMBL" id="CAF1548212.1"/>
    </source>
</evidence>
<dbReference type="PROSITE" id="PS50026">
    <property type="entry name" value="EGF_3"/>
    <property type="match status" value="2"/>
</dbReference>
<dbReference type="SMART" id="SM00181">
    <property type="entry name" value="EGF"/>
    <property type="match status" value="3"/>
</dbReference>
<dbReference type="InterPro" id="IPR002172">
    <property type="entry name" value="LDrepeatLR_classA_rpt"/>
</dbReference>
<dbReference type="PROSITE" id="PS00022">
    <property type="entry name" value="EGF_1"/>
    <property type="match status" value="3"/>
</dbReference>
<feature type="transmembrane region" description="Helical" evidence="9">
    <location>
        <begin position="1477"/>
        <end position="1497"/>
    </location>
</feature>